<evidence type="ECO:0000313" key="2">
    <source>
        <dbReference type="EMBL" id="VDL73800.1"/>
    </source>
</evidence>
<evidence type="ECO:0000313" key="3">
    <source>
        <dbReference type="Proteomes" id="UP000271162"/>
    </source>
</evidence>
<proteinExistence type="predicted"/>
<dbReference type="SUPFAM" id="SSF56112">
    <property type="entry name" value="Protein kinase-like (PK-like)"/>
    <property type="match status" value="1"/>
</dbReference>
<dbReference type="InterPro" id="IPR052961">
    <property type="entry name" value="Oxido-Kinase-like_Enzymes"/>
</dbReference>
<dbReference type="OMA" id="WSNNILW"/>
<dbReference type="Proteomes" id="UP000271162">
    <property type="component" value="Unassembled WGS sequence"/>
</dbReference>
<name>A0A158QZJ3_NIPBR</name>
<sequence>MSDKHLFVVGNGLCGTYVTWSDIEEDMQHSLKTSAGFGPNKSLKDIGDGKGFASKILLIDPDWQTQQDGLPKQFVAKIITQLAMHKLNSNADEENRSGDNSTSSPTNLAYTLNLEGLLKRVLRHMAVLTANSLDVSLEERKKYSQMSFKDIWESGVLQVWDNYLVALRSWADGKFAEKAARLESISSDILDFDRADNLAEECGMERVLCHGDFWPGNILWRPEGEQLHFYTVVDFQNVHFGCTVTDFVRLFSVGLSGADRRKHWEELLEVFYEYLSEEVDGRPMPYTLEQLKEAYRRFFPTGAGMAVPFLPHVFESTVQHPTAEQRQQVIEKTECLLDDVFYYHERNVELRMREH</sequence>
<dbReference type="SMART" id="SM00587">
    <property type="entry name" value="CHK"/>
    <property type="match status" value="1"/>
</dbReference>
<dbReference type="WBParaSite" id="NBR_0001021001-mRNA-1">
    <property type="protein sequence ID" value="NBR_0001021001-mRNA-1"/>
    <property type="gene ID" value="NBR_0001021001"/>
</dbReference>
<reference evidence="2 3" key="2">
    <citation type="submission" date="2018-11" db="EMBL/GenBank/DDBJ databases">
        <authorList>
            <consortium name="Pathogen Informatics"/>
        </authorList>
    </citation>
    <scope>NUCLEOTIDE SEQUENCE [LARGE SCALE GENOMIC DNA]</scope>
</reference>
<dbReference type="AlphaFoldDB" id="A0A158QZJ3"/>
<dbReference type="Gene3D" id="3.90.1200.10">
    <property type="match status" value="1"/>
</dbReference>
<organism evidence="4">
    <name type="scientific">Nippostrongylus brasiliensis</name>
    <name type="common">Rat hookworm</name>
    <dbReference type="NCBI Taxonomy" id="27835"/>
    <lineage>
        <taxon>Eukaryota</taxon>
        <taxon>Metazoa</taxon>
        <taxon>Ecdysozoa</taxon>
        <taxon>Nematoda</taxon>
        <taxon>Chromadorea</taxon>
        <taxon>Rhabditida</taxon>
        <taxon>Rhabditina</taxon>
        <taxon>Rhabditomorpha</taxon>
        <taxon>Strongyloidea</taxon>
        <taxon>Heligmosomidae</taxon>
        <taxon>Nippostrongylus</taxon>
    </lineage>
</organism>
<dbReference type="InterPro" id="IPR015897">
    <property type="entry name" value="CHK_kinase-like"/>
</dbReference>
<accession>A0A158QZJ3</accession>
<dbReference type="PANTHER" id="PTHR23020">
    <property type="entry name" value="UNCHARACTERIZED NUCLEAR HORMONE RECEPTOR-RELATED"/>
    <property type="match status" value="1"/>
</dbReference>
<evidence type="ECO:0000313" key="4">
    <source>
        <dbReference type="WBParaSite" id="NBR_0001021001-mRNA-1"/>
    </source>
</evidence>
<dbReference type="Pfam" id="PF07914">
    <property type="entry name" value="DUF1679"/>
    <property type="match status" value="2"/>
</dbReference>
<evidence type="ECO:0000259" key="1">
    <source>
        <dbReference type="SMART" id="SM00587"/>
    </source>
</evidence>
<gene>
    <name evidence="2" type="ORF">NBR_LOCUS10211</name>
</gene>
<dbReference type="PANTHER" id="PTHR23020:SF8">
    <property type="entry name" value="CHK KINASE-LIKE DOMAIN-CONTAINING PROTEIN"/>
    <property type="match status" value="1"/>
</dbReference>
<keyword evidence="3" id="KW-1185">Reference proteome</keyword>
<dbReference type="InterPro" id="IPR011009">
    <property type="entry name" value="Kinase-like_dom_sf"/>
</dbReference>
<protein>
    <submittedName>
        <fullName evidence="4">CHK domain-containing protein</fullName>
    </submittedName>
</protein>
<dbReference type="EMBL" id="UYSL01020274">
    <property type="protein sequence ID" value="VDL73800.1"/>
    <property type="molecule type" value="Genomic_DNA"/>
</dbReference>
<reference evidence="4" key="1">
    <citation type="submission" date="2016-04" db="UniProtKB">
        <authorList>
            <consortium name="WormBaseParasite"/>
        </authorList>
    </citation>
    <scope>IDENTIFICATION</scope>
</reference>
<dbReference type="InterPro" id="IPR012877">
    <property type="entry name" value="Dhs-27"/>
</dbReference>
<feature type="domain" description="CHK kinase-like" evidence="1">
    <location>
        <begin position="101"/>
        <end position="281"/>
    </location>
</feature>